<dbReference type="GeneID" id="19148913"/>
<dbReference type="EMBL" id="KI964689">
    <property type="protein sequence ID" value="EUC30728.1"/>
    <property type="molecule type" value="Genomic_DNA"/>
</dbReference>
<evidence type="ECO:0000313" key="1">
    <source>
        <dbReference type="EMBL" id="EUC30728.1"/>
    </source>
</evidence>
<accession>W6XYC6</accession>
<gene>
    <name evidence="1" type="ORF">COCCADRAFT_39059</name>
</gene>
<dbReference type="eggNOG" id="ENOG502SN0B">
    <property type="taxonomic scope" value="Eukaryota"/>
</dbReference>
<sequence length="447" mass="51649">MRSFLQTMKRWREERNLIKNPAKQDDQKVKASIVALHHEEREFIDNVEKRNNEQVQALLAALHKLQCNMDPLIAAQVYNSRFCPLTSRFPDELLLCILDSLHDDVVTLSCLRMASRKFLYIIGNQLLRQDPFSDLYHPSLLSEVPKGLFRRLIQRDGRCTDCRQWNETCDPRYSDRCKFRPRRQQGSVELCNHIQITWAAIKAHIDDWRRQQHYRGGDWQACLDSFSIECHDASHDIRCTASEPPTWPRARLSTMYIDSTNLDTVVPNLEWTPHSRIDTMALTANGRIPAPELRLLFHRLRGLGPANALYPLSRFGDPPEMAFFGPLSHLRHFVHYQTGENDQTRPLPTLIPSIHTDMGLQPHVSSINSGHGKKLTMKLHPLRSTGAASISSYCIVLRYERDIVICKARDLADPTVEIVPTHCKAITCVNYFKRHKGRHRCTGWDCF</sequence>
<dbReference type="RefSeq" id="XP_007714954.1">
    <property type="nucleotide sequence ID" value="XM_007716764.1"/>
</dbReference>
<dbReference type="HOGENOM" id="CLU_040205_0_0_1"/>
<evidence type="ECO:0008006" key="3">
    <source>
        <dbReference type="Google" id="ProtNLM"/>
    </source>
</evidence>
<protein>
    <recommendedName>
        <fullName evidence="3">F-box domain-containing protein</fullName>
    </recommendedName>
</protein>
<keyword evidence="2" id="KW-1185">Reference proteome</keyword>
<evidence type="ECO:0000313" key="2">
    <source>
        <dbReference type="Proteomes" id="UP000053841"/>
    </source>
</evidence>
<dbReference type="OrthoDB" id="3692147at2759"/>
<dbReference type="Proteomes" id="UP000053841">
    <property type="component" value="Unassembled WGS sequence"/>
</dbReference>
<reference evidence="1 2" key="1">
    <citation type="journal article" date="2013" name="PLoS Genet.">
        <title>Comparative genome structure, secondary metabolite, and effector coding capacity across Cochliobolus pathogens.</title>
        <authorList>
            <person name="Condon B.J."/>
            <person name="Leng Y."/>
            <person name="Wu D."/>
            <person name="Bushley K.E."/>
            <person name="Ohm R.A."/>
            <person name="Otillar R."/>
            <person name="Martin J."/>
            <person name="Schackwitz W."/>
            <person name="Grimwood J."/>
            <person name="MohdZainudin N."/>
            <person name="Xue C."/>
            <person name="Wang R."/>
            <person name="Manning V.A."/>
            <person name="Dhillon B."/>
            <person name="Tu Z.J."/>
            <person name="Steffenson B.J."/>
            <person name="Salamov A."/>
            <person name="Sun H."/>
            <person name="Lowry S."/>
            <person name="LaButti K."/>
            <person name="Han J."/>
            <person name="Copeland A."/>
            <person name="Lindquist E."/>
            <person name="Barry K."/>
            <person name="Schmutz J."/>
            <person name="Baker S.E."/>
            <person name="Ciuffetti L.M."/>
            <person name="Grigoriev I.V."/>
            <person name="Zhong S."/>
            <person name="Turgeon B.G."/>
        </authorList>
    </citation>
    <scope>NUCLEOTIDE SEQUENCE [LARGE SCALE GENOMIC DNA]</scope>
    <source>
        <strain evidence="1 2">26-R-13</strain>
    </source>
</reference>
<organism evidence="1 2">
    <name type="scientific">Cochliobolus carbonum (strain 26-R-13)</name>
    <name type="common">Maize leaf spot fungus</name>
    <name type="synonym">Bipolaris zeicola</name>
    <dbReference type="NCBI Taxonomy" id="930089"/>
    <lineage>
        <taxon>Eukaryota</taxon>
        <taxon>Fungi</taxon>
        <taxon>Dikarya</taxon>
        <taxon>Ascomycota</taxon>
        <taxon>Pezizomycotina</taxon>
        <taxon>Dothideomycetes</taxon>
        <taxon>Pleosporomycetidae</taxon>
        <taxon>Pleosporales</taxon>
        <taxon>Pleosporineae</taxon>
        <taxon>Pleosporaceae</taxon>
        <taxon>Bipolaris</taxon>
    </lineage>
</organism>
<name>W6XYC6_COCC2</name>
<dbReference type="KEGG" id="bze:COCCADRAFT_39059"/>
<proteinExistence type="predicted"/>
<dbReference type="AlphaFoldDB" id="W6XYC6"/>